<feature type="transmembrane region" description="Helical" evidence="12">
    <location>
        <begin position="516"/>
        <end position="542"/>
    </location>
</feature>
<dbReference type="CDD" id="cd11492">
    <property type="entry name" value="SLC5sbd_NIS-SMVT"/>
    <property type="match status" value="1"/>
</dbReference>
<dbReference type="EMBL" id="CAKKLH010000330">
    <property type="protein sequence ID" value="CAH0112700.1"/>
    <property type="molecule type" value="Genomic_DNA"/>
</dbReference>
<sequence length="598" mass="65119">MTESYHGLDVVDYIILSTLLLISASIGVYYRFSGGKQRTTKEYLLADRNMSFIPVAFSLMASFMSSITLLGVSSENYVYGTQFVVINLAYIIGTPLAAYFYLPVFYKLQNASVYKYLELRFGVATRLVASIAFITQMILYIGIVLYAPAIALNAVTGLNKIASIIAVGVVCTFYSTIGGMKAVLITDVFQSVLMFASVICVGIKGSIDAGGIDKVWEIANEGGRIQFSDLRIDPSVRHTLWTQLIGGIFTFTSLYAVNQTQVQRLLTVNSLRKAQRSLWLNWPILTALSLTTSYAGISMYSHYANCDPLLEKHIRSPDQLLPYFVVDTMGHLPGVAGLFIAGIFSGSLSTVSSALNSLAAVTVQDFLVPCCFQKTSDSRLTWVTQIVALTYGGISIAIAFVAEYLGGVLQASLTIFGVVGGPLLALFTVGMFSTVVEQKGALAGLISGLAFSLWVGFGGPKPPIPRLSQRNDGCSALLNATSDSLTDLYLSTVSTSPLPTLPSTTDDYFPLYRISYMWYAPLGFLMTILVAQVVSRIVNAYLLSRGTSNKKINEELFSPMFPKCFRTAHHLPDPILLLTTGNETGEEKQCEEQSVMNI</sequence>
<keyword evidence="14" id="KW-1185">Reference proteome</keyword>
<dbReference type="InterPro" id="IPR051163">
    <property type="entry name" value="Sodium:Solute_Symporter_SSF"/>
</dbReference>
<evidence type="ECO:0000313" key="14">
    <source>
        <dbReference type="Proteomes" id="UP000789390"/>
    </source>
</evidence>
<comment type="caution">
    <text evidence="13">The sequence shown here is derived from an EMBL/GenBank/DDBJ whole genome shotgun (WGS) entry which is preliminary data.</text>
</comment>
<dbReference type="InterPro" id="IPR038377">
    <property type="entry name" value="Na/Glc_symporter_sf"/>
</dbReference>
<dbReference type="NCBIfam" id="TIGR00813">
    <property type="entry name" value="sss"/>
    <property type="match status" value="1"/>
</dbReference>
<gene>
    <name evidence="13" type="ORF">DGAL_LOCUS16472</name>
</gene>
<feature type="transmembrane region" description="Helical" evidence="12">
    <location>
        <begin position="441"/>
        <end position="457"/>
    </location>
</feature>
<feature type="transmembrane region" description="Helical" evidence="12">
    <location>
        <begin position="382"/>
        <end position="402"/>
    </location>
</feature>
<evidence type="ECO:0000256" key="4">
    <source>
        <dbReference type="ARBA" id="ARBA00022475"/>
    </source>
</evidence>
<keyword evidence="6 12" id="KW-1133">Transmembrane helix</keyword>
<dbReference type="Proteomes" id="UP000789390">
    <property type="component" value="Unassembled WGS sequence"/>
</dbReference>
<comment type="subcellular location">
    <subcellularLocation>
        <location evidence="1">Cell membrane</location>
        <topology evidence="1">Multi-pass membrane protein</topology>
    </subcellularLocation>
</comment>
<evidence type="ECO:0000256" key="7">
    <source>
        <dbReference type="ARBA" id="ARBA00023053"/>
    </source>
</evidence>
<comment type="similarity">
    <text evidence="2 11">Belongs to the sodium:solute symporter (SSF) (TC 2.A.21) family.</text>
</comment>
<evidence type="ECO:0000256" key="12">
    <source>
        <dbReference type="SAM" id="Phobius"/>
    </source>
</evidence>
<feature type="transmembrane region" description="Helical" evidence="12">
    <location>
        <begin position="408"/>
        <end position="429"/>
    </location>
</feature>
<evidence type="ECO:0000313" key="13">
    <source>
        <dbReference type="EMBL" id="CAH0112700.1"/>
    </source>
</evidence>
<evidence type="ECO:0000256" key="2">
    <source>
        <dbReference type="ARBA" id="ARBA00006434"/>
    </source>
</evidence>
<dbReference type="GO" id="GO:0005886">
    <property type="term" value="C:plasma membrane"/>
    <property type="evidence" value="ECO:0007669"/>
    <property type="project" value="UniProtKB-SubCell"/>
</dbReference>
<feature type="transmembrane region" description="Helical" evidence="12">
    <location>
        <begin position="240"/>
        <end position="257"/>
    </location>
</feature>
<evidence type="ECO:0000256" key="1">
    <source>
        <dbReference type="ARBA" id="ARBA00004651"/>
    </source>
</evidence>
<evidence type="ECO:0000256" key="11">
    <source>
        <dbReference type="RuleBase" id="RU362091"/>
    </source>
</evidence>
<feature type="transmembrane region" description="Helical" evidence="12">
    <location>
        <begin position="278"/>
        <end position="300"/>
    </location>
</feature>
<keyword evidence="3" id="KW-0813">Transport</keyword>
<dbReference type="PANTHER" id="PTHR42985:SF40">
    <property type="entry name" value="LD47995P-RELATED"/>
    <property type="match status" value="1"/>
</dbReference>
<dbReference type="AlphaFoldDB" id="A0A8J2WRA3"/>
<evidence type="ECO:0000256" key="6">
    <source>
        <dbReference type="ARBA" id="ARBA00022989"/>
    </source>
</evidence>
<accession>A0A8J2WRA3</accession>
<feature type="transmembrane region" description="Helical" evidence="12">
    <location>
        <begin position="157"/>
        <end position="176"/>
    </location>
</feature>
<dbReference type="PROSITE" id="PS50283">
    <property type="entry name" value="NA_SOLUT_SYMP_3"/>
    <property type="match status" value="1"/>
</dbReference>
<dbReference type="GO" id="GO:0015293">
    <property type="term" value="F:symporter activity"/>
    <property type="evidence" value="ECO:0007669"/>
    <property type="project" value="TreeGrafter"/>
</dbReference>
<evidence type="ECO:0000256" key="9">
    <source>
        <dbReference type="ARBA" id="ARBA00023136"/>
    </source>
</evidence>
<feature type="transmembrane region" description="Helical" evidence="12">
    <location>
        <begin position="84"/>
        <end position="106"/>
    </location>
</feature>
<dbReference type="InterPro" id="IPR001734">
    <property type="entry name" value="Na/solute_symporter"/>
</dbReference>
<keyword evidence="5 12" id="KW-0812">Transmembrane</keyword>
<feature type="transmembrane region" description="Helical" evidence="12">
    <location>
        <begin position="188"/>
        <end position="207"/>
    </location>
</feature>
<protein>
    <recommendedName>
        <fullName evidence="15">Sodium-dependent multivitamin transporter</fullName>
    </recommendedName>
</protein>
<dbReference type="Pfam" id="PF00474">
    <property type="entry name" value="SSF"/>
    <property type="match status" value="1"/>
</dbReference>
<keyword evidence="9 12" id="KW-0472">Membrane</keyword>
<evidence type="ECO:0000256" key="8">
    <source>
        <dbReference type="ARBA" id="ARBA00023065"/>
    </source>
</evidence>
<feature type="transmembrane region" description="Helical" evidence="12">
    <location>
        <begin position="52"/>
        <end position="72"/>
    </location>
</feature>
<dbReference type="OrthoDB" id="6132759at2759"/>
<organism evidence="13 14">
    <name type="scientific">Daphnia galeata</name>
    <dbReference type="NCBI Taxonomy" id="27404"/>
    <lineage>
        <taxon>Eukaryota</taxon>
        <taxon>Metazoa</taxon>
        <taxon>Ecdysozoa</taxon>
        <taxon>Arthropoda</taxon>
        <taxon>Crustacea</taxon>
        <taxon>Branchiopoda</taxon>
        <taxon>Diplostraca</taxon>
        <taxon>Cladocera</taxon>
        <taxon>Anomopoda</taxon>
        <taxon>Daphniidae</taxon>
        <taxon>Daphnia</taxon>
    </lineage>
</organism>
<evidence type="ECO:0000256" key="3">
    <source>
        <dbReference type="ARBA" id="ARBA00022448"/>
    </source>
</evidence>
<keyword evidence="7" id="KW-0915">Sodium</keyword>
<evidence type="ECO:0000256" key="5">
    <source>
        <dbReference type="ARBA" id="ARBA00022692"/>
    </source>
</evidence>
<evidence type="ECO:0000256" key="10">
    <source>
        <dbReference type="ARBA" id="ARBA00023201"/>
    </source>
</evidence>
<keyword evidence="4" id="KW-1003">Cell membrane</keyword>
<proteinExistence type="inferred from homology"/>
<feature type="transmembrane region" description="Helical" evidence="12">
    <location>
        <begin position="127"/>
        <end position="151"/>
    </location>
</feature>
<dbReference type="Gene3D" id="1.20.1730.10">
    <property type="entry name" value="Sodium/glucose cotransporter"/>
    <property type="match status" value="1"/>
</dbReference>
<dbReference type="PANTHER" id="PTHR42985">
    <property type="entry name" value="SODIUM-COUPLED MONOCARBOXYLATE TRANSPORTER"/>
    <property type="match status" value="1"/>
</dbReference>
<feature type="transmembrane region" description="Helical" evidence="12">
    <location>
        <begin position="13"/>
        <end position="32"/>
    </location>
</feature>
<evidence type="ECO:0008006" key="15">
    <source>
        <dbReference type="Google" id="ProtNLM"/>
    </source>
</evidence>
<reference evidence="13" key="1">
    <citation type="submission" date="2021-11" db="EMBL/GenBank/DDBJ databases">
        <authorList>
            <person name="Schell T."/>
        </authorList>
    </citation>
    <scope>NUCLEOTIDE SEQUENCE</scope>
    <source>
        <strain evidence="13">M5</strain>
    </source>
</reference>
<dbReference type="GO" id="GO:0006814">
    <property type="term" value="P:sodium ion transport"/>
    <property type="evidence" value="ECO:0007669"/>
    <property type="project" value="UniProtKB-KW"/>
</dbReference>
<keyword evidence="10" id="KW-0739">Sodium transport</keyword>
<keyword evidence="8" id="KW-0406">Ion transport</keyword>
<name>A0A8J2WRA3_9CRUS</name>